<evidence type="ECO:0000256" key="1">
    <source>
        <dbReference type="SAM" id="SignalP"/>
    </source>
</evidence>
<dbReference type="PANTHER" id="PTHR36933:SF1">
    <property type="entry name" value="SLL0788 PROTEIN"/>
    <property type="match status" value="1"/>
</dbReference>
<feature type="domain" description="DUF305" evidence="2">
    <location>
        <begin position="50"/>
        <end position="201"/>
    </location>
</feature>
<dbReference type="InterPro" id="IPR012347">
    <property type="entry name" value="Ferritin-like"/>
</dbReference>
<evidence type="ECO:0000313" key="3">
    <source>
        <dbReference type="EMBL" id="GAA2122283.1"/>
    </source>
</evidence>
<dbReference type="Gene3D" id="1.20.1260.10">
    <property type="match status" value="1"/>
</dbReference>
<feature type="chain" id="PRO_5045352790" evidence="1">
    <location>
        <begin position="27"/>
        <end position="203"/>
    </location>
</feature>
<dbReference type="InterPro" id="IPR005183">
    <property type="entry name" value="DUF305_CopM-like"/>
</dbReference>
<evidence type="ECO:0000259" key="2">
    <source>
        <dbReference type="Pfam" id="PF03713"/>
    </source>
</evidence>
<organism evidence="3 4">
    <name type="scientific">Streptomyces synnematoformans</name>
    <dbReference type="NCBI Taxonomy" id="415721"/>
    <lineage>
        <taxon>Bacteria</taxon>
        <taxon>Bacillati</taxon>
        <taxon>Actinomycetota</taxon>
        <taxon>Actinomycetes</taxon>
        <taxon>Kitasatosporales</taxon>
        <taxon>Streptomycetaceae</taxon>
        <taxon>Streptomyces</taxon>
    </lineage>
</organism>
<dbReference type="Pfam" id="PF03713">
    <property type="entry name" value="DUF305"/>
    <property type="match status" value="1"/>
</dbReference>
<gene>
    <name evidence="3" type="ORF">GCM10009802_26160</name>
</gene>
<dbReference type="Proteomes" id="UP001500443">
    <property type="component" value="Unassembled WGS sequence"/>
</dbReference>
<keyword evidence="4" id="KW-1185">Reference proteome</keyword>
<name>A0ABN2Y7C8_9ACTN</name>
<keyword evidence="1" id="KW-0732">Signal</keyword>
<dbReference type="PANTHER" id="PTHR36933">
    <property type="entry name" value="SLL0788 PROTEIN"/>
    <property type="match status" value="1"/>
</dbReference>
<evidence type="ECO:0000313" key="4">
    <source>
        <dbReference type="Proteomes" id="UP001500443"/>
    </source>
</evidence>
<protein>
    <submittedName>
        <fullName evidence="3">DUF305 domain-containing protein</fullName>
    </submittedName>
</protein>
<feature type="signal peptide" evidence="1">
    <location>
        <begin position="1"/>
        <end position="26"/>
    </location>
</feature>
<accession>A0ABN2Y7C8</accession>
<reference evidence="3 4" key="1">
    <citation type="journal article" date="2019" name="Int. J. Syst. Evol. Microbiol.">
        <title>The Global Catalogue of Microorganisms (GCM) 10K type strain sequencing project: providing services to taxonomists for standard genome sequencing and annotation.</title>
        <authorList>
            <consortium name="The Broad Institute Genomics Platform"/>
            <consortium name="The Broad Institute Genome Sequencing Center for Infectious Disease"/>
            <person name="Wu L."/>
            <person name="Ma J."/>
        </authorList>
    </citation>
    <scope>NUCLEOTIDE SEQUENCE [LARGE SCALE GENOMIC DNA]</scope>
    <source>
        <strain evidence="3 4">JCM 15481</strain>
    </source>
</reference>
<dbReference type="RefSeq" id="WP_344290094.1">
    <property type="nucleotide sequence ID" value="NZ_BAAAPF010000065.1"/>
</dbReference>
<dbReference type="EMBL" id="BAAAPF010000065">
    <property type="protein sequence ID" value="GAA2122283.1"/>
    <property type="molecule type" value="Genomic_DNA"/>
</dbReference>
<sequence>MKYRRAAGALLSAACLAGLATGTAQASPPASMADAQATTAAAQVAANNADAQFVSMMIPHHYQALVMSRLAPTRADDDTVLALADRIDVEQDLEIYMMQSWQGWHDLQVTDAEQAYERLLQNPEMLEQMGMATPEEIDTLSASSGPAFDVQYLTLMIEHHRGAVRMLRDVIANGSDGTLQQWATDMLTTQKTQIAQMEALLAD</sequence>
<proteinExistence type="predicted"/>
<comment type="caution">
    <text evidence="3">The sequence shown here is derived from an EMBL/GenBank/DDBJ whole genome shotgun (WGS) entry which is preliminary data.</text>
</comment>